<sequence length="100" mass="11875">MYTYHPVVEILVKSFGTTPQSLEPLHEQLLAYRENTEGLKEAMLKHKVTGESEFQQALAVYYELEYRDNFNDVPVVREFTEFIPIRYAKKNIFFPLKKTR</sequence>
<accession>A0A432GN01</accession>
<dbReference type="SUPFAM" id="SSF160246">
    <property type="entry name" value="EspE N-terminal domain-like"/>
    <property type="match status" value="1"/>
</dbReference>
<reference evidence="1 2" key="1">
    <citation type="submission" date="2018-06" db="EMBL/GenBank/DDBJ databases">
        <title>Combined omics and stable isotope probing to characterize newly discovered Mariana Back-Arc vent microbial communities.</title>
        <authorList>
            <person name="Trembath-Reichert E."/>
            <person name="Huber J.A."/>
        </authorList>
    </citation>
    <scope>NUCLEOTIDE SEQUENCE [LARGE SCALE GENOMIC DNA]</scope>
    <source>
        <strain evidence="1">MAG 58</strain>
    </source>
</reference>
<dbReference type="InterPro" id="IPR037257">
    <property type="entry name" value="T2SS_E_N_sf"/>
</dbReference>
<protein>
    <submittedName>
        <fullName evidence="1">Type II secretion system protein GspE</fullName>
    </submittedName>
</protein>
<dbReference type="AlphaFoldDB" id="A0A432GN01"/>
<organism evidence="1 2">
    <name type="scientific">SAR324 cluster bacterium</name>
    <dbReference type="NCBI Taxonomy" id="2024889"/>
    <lineage>
        <taxon>Bacteria</taxon>
        <taxon>Deltaproteobacteria</taxon>
        <taxon>SAR324 cluster</taxon>
    </lineage>
</organism>
<gene>
    <name evidence="1" type="ORF">DSY96_06005</name>
</gene>
<feature type="non-terminal residue" evidence="1">
    <location>
        <position position="100"/>
    </location>
</feature>
<evidence type="ECO:0000313" key="1">
    <source>
        <dbReference type="EMBL" id="RTZ84656.1"/>
    </source>
</evidence>
<proteinExistence type="predicted"/>
<dbReference type="Proteomes" id="UP000287917">
    <property type="component" value="Unassembled WGS sequence"/>
</dbReference>
<comment type="caution">
    <text evidence="1">The sequence shown here is derived from an EMBL/GenBank/DDBJ whole genome shotgun (WGS) entry which is preliminary data.</text>
</comment>
<dbReference type="EMBL" id="QNZK01000209">
    <property type="protein sequence ID" value="RTZ84656.1"/>
    <property type="molecule type" value="Genomic_DNA"/>
</dbReference>
<name>A0A432GN01_9DELT</name>
<evidence type="ECO:0000313" key="2">
    <source>
        <dbReference type="Proteomes" id="UP000287917"/>
    </source>
</evidence>